<dbReference type="EMBL" id="OC954695">
    <property type="protein sequence ID" value="CAD7664637.1"/>
    <property type="molecule type" value="Genomic_DNA"/>
</dbReference>
<evidence type="ECO:0000313" key="2">
    <source>
        <dbReference type="EMBL" id="CAD7664637.1"/>
    </source>
</evidence>
<protein>
    <recommendedName>
        <fullName evidence="1">Peptidase M13 N-terminal domain-containing protein</fullName>
    </recommendedName>
</protein>
<evidence type="ECO:0000259" key="1">
    <source>
        <dbReference type="Pfam" id="PF05649"/>
    </source>
</evidence>
<dbReference type="SUPFAM" id="SSF55486">
    <property type="entry name" value="Metalloproteases ('zincins'), catalytic domain"/>
    <property type="match status" value="1"/>
</dbReference>
<keyword evidence="3" id="KW-1185">Reference proteome</keyword>
<dbReference type="OrthoDB" id="6671782at2759"/>
<proteinExistence type="predicted"/>
<dbReference type="Proteomes" id="UP000728032">
    <property type="component" value="Unassembled WGS sequence"/>
</dbReference>
<feature type="domain" description="Peptidase M13 N-terminal" evidence="1">
    <location>
        <begin position="2"/>
        <end position="52"/>
    </location>
</feature>
<sequence>MLISIFVDIDDKNSSKRVLYLDQPSLGLFDRDLLMKGMNDSSVAAYYDLMVKSA</sequence>
<dbReference type="EMBL" id="CAJPVJ010039870">
    <property type="protein sequence ID" value="CAG2181774.1"/>
    <property type="molecule type" value="Genomic_DNA"/>
</dbReference>
<name>A0A7R9R165_9ACAR</name>
<dbReference type="Pfam" id="PF05649">
    <property type="entry name" value="Peptidase_M13_N"/>
    <property type="match status" value="1"/>
</dbReference>
<evidence type="ECO:0000313" key="3">
    <source>
        <dbReference type="Proteomes" id="UP000728032"/>
    </source>
</evidence>
<dbReference type="InterPro" id="IPR008753">
    <property type="entry name" value="Peptidase_M13_N"/>
</dbReference>
<dbReference type="GO" id="GO:0006508">
    <property type="term" value="P:proteolysis"/>
    <property type="evidence" value="ECO:0007669"/>
    <property type="project" value="InterPro"/>
</dbReference>
<dbReference type="InterPro" id="IPR042089">
    <property type="entry name" value="Peptidase_M13_dom_2"/>
</dbReference>
<organism evidence="2">
    <name type="scientific">Oppiella nova</name>
    <dbReference type="NCBI Taxonomy" id="334625"/>
    <lineage>
        <taxon>Eukaryota</taxon>
        <taxon>Metazoa</taxon>
        <taxon>Ecdysozoa</taxon>
        <taxon>Arthropoda</taxon>
        <taxon>Chelicerata</taxon>
        <taxon>Arachnida</taxon>
        <taxon>Acari</taxon>
        <taxon>Acariformes</taxon>
        <taxon>Sarcoptiformes</taxon>
        <taxon>Oribatida</taxon>
        <taxon>Brachypylina</taxon>
        <taxon>Oppioidea</taxon>
        <taxon>Oppiidae</taxon>
        <taxon>Oppiella</taxon>
    </lineage>
</organism>
<gene>
    <name evidence="2" type="ORF">ONB1V03_LOCUS21195</name>
</gene>
<reference evidence="2" key="1">
    <citation type="submission" date="2020-11" db="EMBL/GenBank/DDBJ databases">
        <authorList>
            <person name="Tran Van P."/>
        </authorList>
    </citation>
    <scope>NUCLEOTIDE SEQUENCE</scope>
</reference>
<dbReference type="AlphaFoldDB" id="A0A7R9R165"/>
<accession>A0A7R9R165</accession>
<feature type="non-terminal residue" evidence="2">
    <location>
        <position position="1"/>
    </location>
</feature>
<dbReference type="Gene3D" id="1.10.1380.10">
    <property type="entry name" value="Neutral endopeptidase , domain2"/>
    <property type="match status" value="1"/>
</dbReference>